<dbReference type="SUPFAM" id="SSF161098">
    <property type="entry name" value="MetI-like"/>
    <property type="match status" value="2"/>
</dbReference>
<evidence type="ECO:0000313" key="11">
    <source>
        <dbReference type="EMBL" id="MBJ3778330.1"/>
    </source>
</evidence>
<dbReference type="CDD" id="cd06261">
    <property type="entry name" value="TM_PBP2"/>
    <property type="match status" value="2"/>
</dbReference>
<dbReference type="PANTHER" id="PTHR43357:SF3">
    <property type="entry name" value="FE(3+)-TRANSPORT SYSTEM PERMEASE PROTEIN FBPB 2"/>
    <property type="match status" value="1"/>
</dbReference>
<feature type="transmembrane region" description="Helical" evidence="8">
    <location>
        <begin position="151"/>
        <end position="174"/>
    </location>
</feature>
<feature type="transmembrane region" description="Helical" evidence="8">
    <location>
        <begin position="195"/>
        <end position="217"/>
    </location>
</feature>
<dbReference type="AlphaFoldDB" id="A0A934MIX1"/>
<gene>
    <name evidence="11" type="ORF">JCR33_21705</name>
</gene>
<feature type="region of interest" description="Disordered" evidence="9">
    <location>
        <begin position="553"/>
        <end position="584"/>
    </location>
</feature>
<keyword evidence="4" id="KW-0997">Cell inner membrane</keyword>
<evidence type="ECO:0000256" key="7">
    <source>
        <dbReference type="ARBA" id="ARBA00023136"/>
    </source>
</evidence>
<evidence type="ECO:0000256" key="3">
    <source>
        <dbReference type="ARBA" id="ARBA00022475"/>
    </source>
</evidence>
<feature type="transmembrane region" description="Helical" evidence="8">
    <location>
        <begin position="20"/>
        <end position="46"/>
    </location>
</feature>
<name>A0A934MIX1_9HYPH</name>
<feature type="transmembrane region" description="Helical" evidence="8">
    <location>
        <begin position="251"/>
        <end position="272"/>
    </location>
</feature>
<feature type="transmembrane region" description="Helical" evidence="8">
    <location>
        <begin position="338"/>
        <end position="362"/>
    </location>
</feature>
<dbReference type="Proteomes" id="UP000609531">
    <property type="component" value="Unassembled WGS sequence"/>
</dbReference>
<feature type="transmembrane region" description="Helical" evidence="8">
    <location>
        <begin position="66"/>
        <end position="87"/>
    </location>
</feature>
<feature type="transmembrane region" description="Helical" evidence="8">
    <location>
        <begin position="374"/>
        <end position="401"/>
    </location>
</feature>
<keyword evidence="6 8" id="KW-1133">Transmembrane helix</keyword>
<accession>A0A934MIX1</accession>
<sequence>MAPLATGRPTIWRRGTGVPLLTVASTVLSVLTLMPLAALVVTSLAGPSEAMSHTVGTVLGRYTLNTLSLALIVAAGVTVTGVSTAWLVTMCRFPGRGVFAWALVLPFAMPAYVSAYAYTYLLQHPGPVQTALRDVMGYGPHDYWFPEIRSLGGAAFVLTMVFYPYVYLMARAAFLQQSATAFEASRTLGRTPWRAFFSVAVPLARPAIVAGLALAVMETLADYGTVYHFGVQTFTTAIYRTWFSLGDRVGAVQLALMLVSVVLLVIGLERVGRRGRRYAESRAARPMPGLPLAGWRAAGAVAVCALPVLCGFLVPAATLVGLGVGLDVPWLDERTTRLIGNTVTLATIGSLVTLAVSLVIAYARRLSKGRLTTFLGQIVGFGYAVPGAVIAVGLLIPFGAFDRWLNSVMVATFGIRTGLLLTGTIAAVIFAYVVRFLAVSLNAVEAGLARIPPSLDGASRTLGAGPAITFLRIHGPLLTGGMLTAALIVFVDIMKELPATLILRPFNFDTLAIRAYRLASDERLALASVPSLMMVLVGLVPVILLSRQIARTSRAPGGEGPSPAPAAEDAPRPPASVVSERGSG</sequence>
<feature type="transmembrane region" description="Helical" evidence="8">
    <location>
        <begin position="293"/>
        <end position="318"/>
    </location>
</feature>
<dbReference type="Gene3D" id="1.10.3720.10">
    <property type="entry name" value="MetI-like"/>
    <property type="match status" value="2"/>
</dbReference>
<comment type="subcellular location">
    <subcellularLocation>
        <location evidence="1">Cell inner membrane</location>
        <topology evidence="1">Multi-pass membrane protein</topology>
    </subcellularLocation>
    <subcellularLocation>
        <location evidence="8">Cell membrane</location>
        <topology evidence="8">Multi-pass membrane protein</topology>
    </subcellularLocation>
</comment>
<dbReference type="PROSITE" id="PS50928">
    <property type="entry name" value="ABC_TM1"/>
    <property type="match status" value="2"/>
</dbReference>
<dbReference type="FunFam" id="1.10.3720.10:FF:000088">
    <property type="entry name" value="Iron(III) ABC transporter, permease protein"/>
    <property type="match status" value="1"/>
</dbReference>
<protein>
    <submittedName>
        <fullName evidence="11">Iron ABC transporter permease</fullName>
    </submittedName>
</protein>
<keyword evidence="3" id="KW-1003">Cell membrane</keyword>
<evidence type="ECO:0000256" key="2">
    <source>
        <dbReference type="ARBA" id="ARBA00022448"/>
    </source>
</evidence>
<evidence type="ECO:0000313" key="12">
    <source>
        <dbReference type="Proteomes" id="UP000609531"/>
    </source>
</evidence>
<organism evidence="11 12">
    <name type="scientific">Acuticoccus mangrovi</name>
    <dbReference type="NCBI Taxonomy" id="2796142"/>
    <lineage>
        <taxon>Bacteria</taxon>
        <taxon>Pseudomonadati</taxon>
        <taxon>Pseudomonadota</taxon>
        <taxon>Alphaproteobacteria</taxon>
        <taxon>Hyphomicrobiales</taxon>
        <taxon>Amorphaceae</taxon>
        <taxon>Acuticoccus</taxon>
    </lineage>
</organism>
<keyword evidence="5 8" id="KW-0812">Transmembrane</keyword>
<dbReference type="PANTHER" id="PTHR43357">
    <property type="entry name" value="INNER MEMBRANE ABC TRANSPORTER PERMEASE PROTEIN YDCV"/>
    <property type="match status" value="1"/>
</dbReference>
<feature type="domain" description="ABC transmembrane type-1" evidence="10">
    <location>
        <begin position="63"/>
        <end position="267"/>
    </location>
</feature>
<keyword evidence="12" id="KW-1185">Reference proteome</keyword>
<evidence type="ECO:0000256" key="4">
    <source>
        <dbReference type="ARBA" id="ARBA00022519"/>
    </source>
</evidence>
<feature type="transmembrane region" description="Helical" evidence="8">
    <location>
        <begin position="524"/>
        <end position="545"/>
    </location>
</feature>
<feature type="transmembrane region" description="Helical" evidence="8">
    <location>
        <begin position="99"/>
        <end position="118"/>
    </location>
</feature>
<feature type="domain" description="ABC transmembrane type-1" evidence="10">
    <location>
        <begin position="339"/>
        <end position="545"/>
    </location>
</feature>
<dbReference type="GO" id="GO:0055085">
    <property type="term" value="P:transmembrane transport"/>
    <property type="evidence" value="ECO:0007669"/>
    <property type="project" value="InterPro"/>
</dbReference>
<dbReference type="InterPro" id="IPR035906">
    <property type="entry name" value="MetI-like_sf"/>
</dbReference>
<dbReference type="EMBL" id="JAEKJA010000026">
    <property type="protein sequence ID" value="MBJ3778330.1"/>
    <property type="molecule type" value="Genomic_DNA"/>
</dbReference>
<evidence type="ECO:0000256" key="6">
    <source>
        <dbReference type="ARBA" id="ARBA00022989"/>
    </source>
</evidence>
<evidence type="ECO:0000256" key="5">
    <source>
        <dbReference type="ARBA" id="ARBA00022692"/>
    </source>
</evidence>
<comment type="caution">
    <text evidence="11">The sequence shown here is derived from an EMBL/GenBank/DDBJ whole genome shotgun (WGS) entry which is preliminary data.</text>
</comment>
<reference evidence="11" key="1">
    <citation type="submission" date="2020-12" db="EMBL/GenBank/DDBJ databases">
        <title>Bacterial taxonomy.</title>
        <authorList>
            <person name="Pan X."/>
        </authorList>
    </citation>
    <scope>NUCLEOTIDE SEQUENCE</scope>
    <source>
        <strain evidence="11">B2012</strain>
    </source>
</reference>
<feature type="transmembrane region" description="Helical" evidence="8">
    <location>
        <begin position="413"/>
        <end position="434"/>
    </location>
</feature>
<dbReference type="RefSeq" id="WP_198884229.1">
    <property type="nucleotide sequence ID" value="NZ_JAEKJA010000026.1"/>
</dbReference>
<feature type="transmembrane region" description="Helical" evidence="8">
    <location>
        <begin position="477"/>
        <end position="494"/>
    </location>
</feature>
<evidence type="ECO:0000259" key="10">
    <source>
        <dbReference type="PROSITE" id="PS50928"/>
    </source>
</evidence>
<evidence type="ECO:0000256" key="1">
    <source>
        <dbReference type="ARBA" id="ARBA00004429"/>
    </source>
</evidence>
<comment type="similarity">
    <text evidence="8">Belongs to the binding-protein-dependent transport system permease family.</text>
</comment>
<evidence type="ECO:0000256" key="8">
    <source>
        <dbReference type="RuleBase" id="RU363032"/>
    </source>
</evidence>
<dbReference type="Pfam" id="PF00528">
    <property type="entry name" value="BPD_transp_1"/>
    <property type="match status" value="1"/>
</dbReference>
<dbReference type="GO" id="GO:0005886">
    <property type="term" value="C:plasma membrane"/>
    <property type="evidence" value="ECO:0007669"/>
    <property type="project" value="UniProtKB-SubCell"/>
</dbReference>
<proteinExistence type="inferred from homology"/>
<keyword evidence="7 8" id="KW-0472">Membrane</keyword>
<evidence type="ECO:0000256" key="9">
    <source>
        <dbReference type="SAM" id="MobiDB-lite"/>
    </source>
</evidence>
<dbReference type="InterPro" id="IPR000515">
    <property type="entry name" value="MetI-like"/>
</dbReference>
<keyword evidence="2 8" id="KW-0813">Transport</keyword>